<dbReference type="GeneID" id="7051837"/>
<dbReference type="GO" id="GO:0035556">
    <property type="term" value="P:intracellular signal transduction"/>
    <property type="evidence" value="ECO:0000318"/>
    <property type="project" value="GO_Central"/>
</dbReference>
<keyword evidence="4" id="KW-0723">Serine/threonine-protein kinase</keyword>
<organism evidence="6 8">
    <name type="scientific">Schizosaccharomyces japonicus (strain yFS275 / FY16936)</name>
    <name type="common">Fission yeast</name>
    <dbReference type="NCBI Taxonomy" id="402676"/>
    <lineage>
        <taxon>Eukaryota</taxon>
        <taxon>Fungi</taxon>
        <taxon>Dikarya</taxon>
        <taxon>Ascomycota</taxon>
        <taxon>Taphrinomycotina</taxon>
        <taxon>Schizosaccharomycetes</taxon>
        <taxon>Schizosaccharomycetales</taxon>
        <taxon>Schizosaccharomycetaceae</taxon>
        <taxon>Schizosaccharomyces</taxon>
    </lineage>
</organism>
<dbReference type="Pfam" id="PF00069">
    <property type="entry name" value="Pkinase"/>
    <property type="match status" value="1"/>
</dbReference>
<evidence type="ECO:0000313" key="7">
    <source>
        <dbReference type="JaponicusDB" id="SJAG_04469"/>
    </source>
</evidence>
<dbReference type="PROSITE" id="PS00108">
    <property type="entry name" value="PROTEIN_KINASE_ST"/>
    <property type="match status" value="1"/>
</dbReference>
<name>B6K6W9_SCHJY</name>
<evidence type="ECO:0000259" key="5">
    <source>
        <dbReference type="PROSITE" id="PS50011"/>
    </source>
</evidence>
<dbReference type="InterPro" id="IPR017441">
    <property type="entry name" value="Protein_kinase_ATP_BS"/>
</dbReference>
<dbReference type="PROSITE" id="PS50011">
    <property type="entry name" value="PROTEIN_KINASE_DOM"/>
    <property type="match status" value="1"/>
</dbReference>
<dbReference type="RefSeq" id="XP_002175566.1">
    <property type="nucleotide sequence ID" value="XM_002175530.2"/>
</dbReference>
<dbReference type="SMART" id="SM00220">
    <property type="entry name" value="S_TKc"/>
    <property type="match status" value="1"/>
</dbReference>
<dbReference type="InterPro" id="IPR011009">
    <property type="entry name" value="Kinase-like_dom_sf"/>
</dbReference>
<evidence type="ECO:0000256" key="3">
    <source>
        <dbReference type="PROSITE-ProRule" id="PRU10141"/>
    </source>
</evidence>
<comment type="similarity">
    <text evidence="4">Belongs to the protein kinase superfamily.</text>
</comment>
<dbReference type="Proteomes" id="UP000001744">
    <property type="component" value="Unassembled WGS sequence"/>
</dbReference>
<dbReference type="SUPFAM" id="SSF56112">
    <property type="entry name" value="Protein kinase-like (PK-like)"/>
    <property type="match status" value="1"/>
</dbReference>
<keyword evidence="6" id="KW-0418">Kinase</keyword>
<evidence type="ECO:0000256" key="1">
    <source>
        <dbReference type="ARBA" id="ARBA00022741"/>
    </source>
</evidence>
<dbReference type="HOGENOM" id="CLU_585469_0_0_1"/>
<evidence type="ECO:0000313" key="8">
    <source>
        <dbReference type="Proteomes" id="UP000001744"/>
    </source>
</evidence>
<proteinExistence type="inferred from homology"/>
<dbReference type="AlphaFoldDB" id="B6K6W9"/>
<evidence type="ECO:0000256" key="2">
    <source>
        <dbReference type="ARBA" id="ARBA00022840"/>
    </source>
</evidence>
<dbReference type="PANTHER" id="PTHR24346">
    <property type="entry name" value="MAP/MICROTUBULE AFFINITY-REGULATING KINASE"/>
    <property type="match status" value="1"/>
</dbReference>
<dbReference type="GO" id="GO:0005524">
    <property type="term" value="F:ATP binding"/>
    <property type="evidence" value="ECO:0007669"/>
    <property type="project" value="UniProtKB-UniRule"/>
</dbReference>
<dbReference type="OMA" id="FHENEYC"/>
<reference evidence="6 8" key="1">
    <citation type="journal article" date="2011" name="Science">
        <title>Comparative functional genomics of the fission yeasts.</title>
        <authorList>
            <person name="Rhind N."/>
            <person name="Chen Z."/>
            <person name="Yassour M."/>
            <person name="Thompson D.A."/>
            <person name="Haas B.J."/>
            <person name="Habib N."/>
            <person name="Wapinski I."/>
            <person name="Roy S."/>
            <person name="Lin M.F."/>
            <person name="Heiman D.I."/>
            <person name="Young S.K."/>
            <person name="Furuya K."/>
            <person name="Guo Y."/>
            <person name="Pidoux A."/>
            <person name="Chen H.M."/>
            <person name="Robbertse B."/>
            <person name="Goldberg J.M."/>
            <person name="Aoki K."/>
            <person name="Bayne E.H."/>
            <person name="Berlin A.M."/>
            <person name="Desjardins C.A."/>
            <person name="Dobbs E."/>
            <person name="Dukaj L."/>
            <person name="Fan L."/>
            <person name="FitzGerald M.G."/>
            <person name="French C."/>
            <person name="Gujja S."/>
            <person name="Hansen K."/>
            <person name="Keifenheim D."/>
            <person name="Levin J.Z."/>
            <person name="Mosher R.A."/>
            <person name="Mueller C.A."/>
            <person name="Pfiffner J."/>
            <person name="Priest M."/>
            <person name="Russ C."/>
            <person name="Smialowska A."/>
            <person name="Swoboda P."/>
            <person name="Sykes S.M."/>
            <person name="Vaughn M."/>
            <person name="Vengrova S."/>
            <person name="Yoder R."/>
            <person name="Zeng Q."/>
            <person name="Allshire R."/>
            <person name="Baulcombe D."/>
            <person name="Birren B.W."/>
            <person name="Brown W."/>
            <person name="Ekwall K."/>
            <person name="Kellis M."/>
            <person name="Leatherwood J."/>
            <person name="Levin H."/>
            <person name="Margalit H."/>
            <person name="Martienssen R."/>
            <person name="Nieduszynski C.A."/>
            <person name="Spatafora J.W."/>
            <person name="Friedman N."/>
            <person name="Dalgaard J.Z."/>
            <person name="Baumann P."/>
            <person name="Niki H."/>
            <person name="Regev A."/>
            <person name="Nusbaum C."/>
        </authorList>
    </citation>
    <scope>NUCLEOTIDE SEQUENCE [LARGE SCALE GENOMIC DNA]</scope>
    <source>
        <strain evidence="8">yFS275 / FY16936</strain>
    </source>
</reference>
<dbReference type="STRING" id="402676.B6K6W9"/>
<accession>B6K6W9</accession>
<dbReference type="Gene3D" id="1.10.510.10">
    <property type="entry name" value="Transferase(Phosphotransferase) domain 1"/>
    <property type="match status" value="1"/>
</dbReference>
<keyword evidence="8" id="KW-1185">Reference proteome</keyword>
<dbReference type="PANTHER" id="PTHR24346:SF76">
    <property type="entry name" value="NON-SPECIFIC SERINE_THREONINE PROTEIN KINASE"/>
    <property type="match status" value="1"/>
</dbReference>
<dbReference type="GO" id="GO:0000226">
    <property type="term" value="P:microtubule cytoskeleton organization"/>
    <property type="evidence" value="ECO:0000318"/>
    <property type="project" value="GO_Central"/>
</dbReference>
<sequence>MEINEEPPVQSYGLETACSSLPDLITSDDNIALNSAGDDDLLVARKQSGSFLTKIRSLSLGRIMRREKAEKLDLDVACEKIKIHELNSWNDKLKMLLEHKYNEEDTSVDEIIEEAFNNLSFLFPNFQERYRLERRNPIGIGTTASIHLISDKKKENRREKSYFIAKRFRLERNKQQSTASVKKCLLEWAIHSQLEHPNIVKIHSACFAEANFLSKTSYLCLIQDYCSHGDLLTHLLEKHLTQDDKNCFLKQILQAIAYVHSKGIAHLDIKPDNILLAPDGRLQLTDFGTSVLVSPEHYYTRMKTCRGMSGTFPYAAPEVNEDAAYSGISADLFSTGVLLFTLFCESFPFQKASIEDTHYSQLSNFYEALCKDSDAFGSPETFRLLKGVPSFRLFHSIPLGAKRIIMAMMHPNPSMRPDITVIRRRKWVQQINCCCDEDQLDTPELVDVSLPIKNLKGLKLIHHHALS</sequence>
<dbReference type="EMBL" id="KE651168">
    <property type="protein sequence ID" value="EEB09273.1"/>
    <property type="molecule type" value="Genomic_DNA"/>
</dbReference>
<dbReference type="InterPro" id="IPR000719">
    <property type="entry name" value="Prot_kinase_dom"/>
</dbReference>
<dbReference type="PROSITE" id="PS00107">
    <property type="entry name" value="PROTEIN_KINASE_ATP"/>
    <property type="match status" value="1"/>
</dbReference>
<protein>
    <submittedName>
        <fullName evidence="6">HAL protein kinase Ppk24</fullName>
    </submittedName>
</protein>
<dbReference type="GO" id="GO:0005737">
    <property type="term" value="C:cytoplasm"/>
    <property type="evidence" value="ECO:0000318"/>
    <property type="project" value="GO_Central"/>
</dbReference>
<dbReference type="eggNOG" id="KOG0590">
    <property type="taxonomic scope" value="Eukaryota"/>
</dbReference>
<evidence type="ECO:0000256" key="4">
    <source>
        <dbReference type="RuleBase" id="RU000304"/>
    </source>
</evidence>
<feature type="binding site" evidence="3">
    <location>
        <position position="166"/>
    </location>
    <ligand>
        <name>ATP</name>
        <dbReference type="ChEBI" id="CHEBI:30616"/>
    </ligand>
</feature>
<dbReference type="InterPro" id="IPR008271">
    <property type="entry name" value="Ser/Thr_kinase_AS"/>
</dbReference>
<dbReference type="OrthoDB" id="4062651at2759"/>
<evidence type="ECO:0000313" key="6">
    <source>
        <dbReference type="EMBL" id="EEB09273.1"/>
    </source>
</evidence>
<keyword evidence="2 3" id="KW-0067">ATP-binding</keyword>
<gene>
    <name evidence="7" type="primary">ppk24</name>
    <name evidence="6" type="ORF">SJAG_04469</name>
</gene>
<keyword evidence="1 3" id="KW-0547">Nucleotide-binding</keyword>
<feature type="domain" description="Protein kinase" evidence="5">
    <location>
        <begin position="132"/>
        <end position="428"/>
    </location>
</feature>
<dbReference type="VEuPathDB" id="FungiDB:SJAG_04469"/>
<dbReference type="GO" id="GO:0050321">
    <property type="term" value="F:tau-protein kinase activity"/>
    <property type="evidence" value="ECO:0000318"/>
    <property type="project" value="GO_Central"/>
</dbReference>
<dbReference type="JaponicusDB" id="SJAG_04469">
    <property type="gene designation" value="ppk24"/>
</dbReference>
<keyword evidence="6" id="KW-0808">Transferase</keyword>